<feature type="chain" id="PRO_5030984151" evidence="1">
    <location>
        <begin position="23"/>
        <end position="326"/>
    </location>
</feature>
<dbReference type="PANTHER" id="PTHR43279:SF1">
    <property type="entry name" value="CATECHOL-2,3-DIOXYGENASE"/>
    <property type="match status" value="1"/>
</dbReference>
<proteinExistence type="predicted"/>
<dbReference type="InterPro" id="IPR004360">
    <property type="entry name" value="Glyas_Fos-R_dOase_dom"/>
</dbReference>
<keyword evidence="4" id="KW-1185">Reference proteome</keyword>
<gene>
    <name evidence="3" type="ORF">GR328_23550</name>
</gene>
<reference evidence="3 4" key="2">
    <citation type="submission" date="2020-01" db="EMBL/GenBank/DDBJ databases">
        <title>Microvirga sp. nov., an arsenate reduction bacterium isolated from Tibet hotspring sediments.</title>
        <authorList>
            <person name="Xian W.-D."/>
            <person name="Li W.-J."/>
        </authorList>
    </citation>
    <scope>NUCLEOTIDE SEQUENCE [LARGE SCALE GENOMIC DNA]</scope>
    <source>
        <strain evidence="3 4">KCTC 23863</strain>
    </source>
</reference>
<dbReference type="PROSITE" id="PS51318">
    <property type="entry name" value="TAT"/>
    <property type="match status" value="1"/>
</dbReference>
<dbReference type="CDD" id="cd16359">
    <property type="entry name" value="VOC_BsCatE_like_C"/>
    <property type="match status" value="1"/>
</dbReference>
<accession>A0A7X3MWM4</accession>
<dbReference type="CDD" id="cd07255">
    <property type="entry name" value="VOC_BsCatE_like_N"/>
    <property type="match status" value="1"/>
</dbReference>
<dbReference type="InterPro" id="IPR037523">
    <property type="entry name" value="VOC_core"/>
</dbReference>
<comment type="caution">
    <text evidence="3">The sequence shown here is derived from an EMBL/GenBank/DDBJ whole genome shotgun (WGS) entry which is preliminary data.</text>
</comment>
<dbReference type="EMBL" id="WURB01000032">
    <property type="protein sequence ID" value="MXQ14370.1"/>
    <property type="molecule type" value="Genomic_DNA"/>
</dbReference>
<evidence type="ECO:0000259" key="2">
    <source>
        <dbReference type="PROSITE" id="PS51819"/>
    </source>
</evidence>
<evidence type="ECO:0000256" key="1">
    <source>
        <dbReference type="SAM" id="SignalP"/>
    </source>
</evidence>
<dbReference type="PROSITE" id="PS51819">
    <property type="entry name" value="VOC"/>
    <property type="match status" value="2"/>
</dbReference>
<feature type="domain" description="VOC" evidence="2">
    <location>
        <begin position="211"/>
        <end position="326"/>
    </location>
</feature>
<dbReference type="Pfam" id="PF00903">
    <property type="entry name" value="Glyoxalase"/>
    <property type="match status" value="2"/>
</dbReference>
<dbReference type="RefSeq" id="WP_160888096.1">
    <property type="nucleotide sequence ID" value="NZ_WURB01000032.1"/>
</dbReference>
<dbReference type="AlphaFoldDB" id="A0A7X3MWM4"/>
<evidence type="ECO:0000313" key="3">
    <source>
        <dbReference type="EMBL" id="MXQ14370.1"/>
    </source>
</evidence>
<sequence length="326" mass="35116">MTLPLTRRRLLHLAGASCPAIAMIGAVKAEGGTTIGAVQAEALLANRTPIRIGSVALRVRDLEKMTAFYRDVLGLAVLERTGSQVRLGAGGFPLLALEHKPSATLEPPTSAGLYHTAFLMPSRKDLARWLVHVAVNRVPLAGFADHLVSEAVYLDDPEGNGIEVYSDRDPNQWKWSDGAVIMGTEQLDVDGILSLTNIRVNDYAQAPEGLRIGHMHLRVGGLESAAAFYRDAVGFAPTRQRNGATFLSSGGYHHHVGMNTWRSAGAGMRDETATGLAWFSLHVADSAILEQQEQRLRKAGAAVATITGGIETADPWGTRLRLLRTD</sequence>
<dbReference type="InterPro" id="IPR006311">
    <property type="entry name" value="TAT_signal"/>
</dbReference>
<organism evidence="3 4">
    <name type="scientific">Microvirga makkahensis</name>
    <dbReference type="NCBI Taxonomy" id="1128670"/>
    <lineage>
        <taxon>Bacteria</taxon>
        <taxon>Pseudomonadati</taxon>
        <taxon>Pseudomonadota</taxon>
        <taxon>Alphaproteobacteria</taxon>
        <taxon>Hyphomicrobiales</taxon>
        <taxon>Methylobacteriaceae</taxon>
        <taxon>Microvirga</taxon>
    </lineage>
</organism>
<feature type="signal peptide" evidence="1">
    <location>
        <begin position="1"/>
        <end position="22"/>
    </location>
</feature>
<name>A0A7X3MWM4_9HYPH</name>
<dbReference type="OrthoDB" id="9792626at2"/>
<dbReference type="SUPFAM" id="SSF54593">
    <property type="entry name" value="Glyoxalase/Bleomycin resistance protein/Dihydroxybiphenyl dioxygenase"/>
    <property type="match status" value="2"/>
</dbReference>
<dbReference type="Proteomes" id="UP000436483">
    <property type="component" value="Unassembled WGS sequence"/>
</dbReference>
<feature type="domain" description="VOC" evidence="2">
    <location>
        <begin position="51"/>
        <end position="167"/>
    </location>
</feature>
<evidence type="ECO:0000313" key="4">
    <source>
        <dbReference type="Proteomes" id="UP000436483"/>
    </source>
</evidence>
<dbReference type="InterPro" id="IPR029068">
    <property type="entry name" value="Glyas_Bleomycin-R_OHBP_Dase"/>
</dbReference>
<dbReference type="PANTHER" id="PTHR43279">
    <property type="entry name" value="CATECHOL-2,3-DIOXYGENASE"/>
    <property type="match status" value="1"/>
</dbReference>
<protein>
    <submittedName>
        <fullName evidence="3">VOC family protein</fullName>
    </submittedName>
</protein>
<keyword evidence="1" id="KW-0732">Signal</keyword>
<dbReference type="Gene3D" id="3.10.180.10">
    <property type="entry name" value="2,3-Dihydroxybiphenyl 1,2-Dioxygenase, domain 1"/>
    <property type="match status" value="2"/>
</dbReference>
<reference evidence="3 4" key="1">
    <citation type="submission" date="2019-12" db="EMBL/GenBank/DDBJ databases">
        <authorList>
            <person name="Yuan C.-G."/>
        </authorList>
    </citation>
    <scope>NUCLEOTIDE SEQUENCE [LARGE SCALE GENOMIC DNA]</scope>
    <source>
        <strain evidence="3 4">KCTC 23863</strain>
    </source>
</reference>